<protein>
    <submittedName>
        <fullName evidence="1">Uncharacterized protein</fullName>
    </submittedName>
</protein>
<evidence type="ECO:0000313" key="1">
    <source>
        <dbReference type="EMBL" id="SLM29803.1"/>
    </source>
</evidence>
<reference evidence="1 2" key="1">
    <citation type="submission" date="2017-03" db="EMBL/GenBank/DDBJ databases">
        <authorList>
            <person name="Afonso C.L."/>
            <person name="Miller P.J."/>
            <person name="Scott M.A."/>
            <person name="Spackman E."/>
            <person name="Goraichik I."/>
            <person name="Dimitrov K.M."/>
            <person name="Suarez D.L."/>
            <person name="Swayne D.E."/>
        </authorList>
    </citation>
    <scope>NUCLEOTIDE SEQUENCE [LARGE SCALE GENOMIC DNA]</scope>
    <source>
        <strain evidence="1">PRJEB14757</strain>
    </source>
</reference>
<sequence length="43" mass="5139">MCSKKRIHQIDYIDRLFYILSSTPCPIKMQNIDFNIHSIRNKG</sequence>
<keyword evidence="2" id="KW-1185">Reference proteome</keyword>
<organism evidence="1 2">
    <name type="scientific">Desulfamplus magnetovallimortis</name>
    <dbReference type="NCBI Taxonomy" id="1246637"/>
    <lineage>
        <taxon>Bacteria</taxon>
        <taxon>Pseudomonadati</taxon>
        <taxon>Thermodesulfobacteriota</taxon>
        <taxon>Desulfobacteria</taxon>
        <taxon>Desulfobacterales</taxon>
        <taxon>Desulfobacteraceae</taxon>
        <taxon>Desulfamplus</taxon>
    </lineage>
</organism>
<dbReference type="Proteomes" id="UP000191931">
    <property type="component" value="Unassembled WGS sequence"/>
</dbReference>
<proteinExistence type="predicted"/>
<name>A0A1W1HBI3_9BACT</name>
<dbReference type="AlphaFoldDB" id="A0A1W1HBI3"/>
<dbReference type="STRING" id="1246637.MTBBW1_1990006"/>
<accession>A0A1W1HBI3</accession>
<gene>
    <name evidence="1" type="ORF">MTBBW1_1990006</name>
</gene>
<evidence type="ECO:0000313" key="2">
    <source>
        <dbReference type="Proteomes" id="UP000191931"/>
    </source>
</evidence>
<dbReference type="EMBL" id="FWEV01000111">
    <property type="protein sequence ID" value="SLM29803.1"/>
    <property type="molecule type" value="Genomic_DNA"/>
</dbReference>